<name>A0A1L4CZJ5_9BACT</name>
<accession>A0A1L4CZJ5</accession>
<evidence type="ECO:0000256" key="5">
    <source>
        <dbReference type="ARBA" id="ARBA00022967"/>
    </source>
</evidence>
<evidence type="ECO:0000259" key="7">
    <source>
        <dbReference type="PROSITE" id="PS50893"/>
    </source>
</evidence>
<dbReference type="STRING" id="1915309.AXG55_05330"/>
<dbReference type="GO" id="GO:0016020">
    <property type="term" value="C:membrane"/>
    <property type="evidence" value="ECO:0007669"/>
    <property type="project" value="InterPro"/>
</dbReference>
<dbReference type="InterPro" id="IPR027417">
    <property type="entry name" value="P-loop_NTPase"/>
</dbReference>
<dbReference type="Pfam" id="PF00005">
    <property type="entry name" value="ABC_tran"/>
    <property type="match status" value="1"/>
</dbReference>
<dbReference type="AlphaFoldDB" id="A0A1L4CZJ5"/>
<dbReference type="KEGG" id="saqi:AXG55_05330"/>
<dbReference type="PANTHER" id="PTHR43166:SF6">
    <property type="entry name" value="PHOSPHONATES IMPORT ATP-BINDING PROTEIN PHNC"/>
    <property type="match status" value="1"/>
</dbReference>
<dbReference type="Proteomes" id="UP000184731">
    <property type="component" value="Chromosome"/>
</dbReference>
<reference evidence="8 9" key="1">
    <citation type="submission" date="2016-10" db="EMBL/GenBank/DDBJ databases">
        <title>Silvanigrella aquatica sp. nov., isolated from a freshwater lake located in the Black Forest, Germany, description of Silvanigrellaceae fam. nov., Silvanigrellales ord. nov., reclassification of the order Bdellovibrionales in the class Oligoflexia, reclassification of the families Bacteriovoracaceae and Halobacteriovoraceae in the new order Bacteriovoracales ord. nov., and reclassification of the family Pseudobacteriovoracaceae in the order Oligoflexiales.</title>
        <authorList>
            <person name="Hahn M.W."/>
            <person name="Schmidt J."/>
            <person name="Koll U."/>
            <person name="Rohde M."/>
            <person name="Verbag S."/>
            <person name="Pitt A."/>
            <person name="Nakai R."/>
            <person name="Naganuma T."/>
            <person name="Lang E."/>
        </authorList>
    </citation>
    <scope>NUCLEOTIDE SEQUENCE [LARGE SCALE GENOMIC DNA]</scope>
    <source>
        <strain evidence="8 9">MWH-Nonnen-W8red</strain>
    </source>
</reference>
<keyword evidence="6" id="KW-0472">Membrane</keyword>
<dbReference type="Gene3D" id="3.40.50.300">
    <property type="entry name" value="P-loop containing nucleotide triphosphate hydrolases"/>
    <property type="match status" value="1"/>
</dbReference>
<dbReference type="PROSITE" id="PS50893">
    <property type="entry name" value="ABC_TRANSPORTER_2"/>
    <property type="match status" value="1"/>
</dbReference>
<keyword evidence="9" id="KW-1185">Reference proteome</keyword>
<evidence type="ECO:0000256" key="2">
    <source>
        <dbReference type="ARBA" id="ARBA00022475"/>
    </source>
</evidence>
<evidence type="ECO:0000313" key="8">
    <source>
        <dbReference type="EMBL" id="APJ03357.1"/>
    </source>
</evidence>
<dbReference type="GO" id="GO:0015416">
    <property type="term" value="F:ABC-type phosphonate transporter activity"/>
    <property type="evidence" value="ECO:0007669"/>
    <property type="project" value="InterPro"/>
</dbReference>
<dbReference type="PROSITE" id="PS00211">
    <property type="entry name" value="ABC_TRANSPORTER_1"/>
    <property type="match status" value="1"/>
</dbReference>
<dbReference type="NCBIfam" id="TIGR02315">
    <property type="entry name" value="ABC_phnC"/>
    <property type="match status" value="1"/>
</dbReference>
<dbReference type="InterPro" id="IPR003593">
    <property type="entry name" value="AAA+_ATPase"/>
</dbReference>
<dbReference type="GO" id="GO:0016887">
    <property type="term" value="F:ATP hydrolysis activity"/>
    <property type="evidence" value="ECO:0007669"/>
    <property type="project" value="InterPro"/>
</dbReference>
<evidence type="ECO:0000256" key="6">
    <source>
        <dbReference type="ARBA" id="ARBA00023136"/>
    </source>
</evidence>
<dbReference type="EMBL" id="CP017834">
    <property type="protein sequence ID" value="APJ03357.1"/>
    <property type="molecule type" value="Genomic_DNA"/>
</dbReference>
<feature type="domain" description="ABC transporter" evidence="7">
    <location>
        <begin position="13"/>
        <end position="259"/>
    </location>
</feature>
<dbReference type="SUPFAM" id="SSF52540">
    <property type="entry name" value="P-loop containing nucleoside triphosphate hydrolases"/>
    <property type="match status" value="1"/>
</dbReference>
<sequence length="265" mass="29835">MTFQAERKSEPILQIKNLVKTYPNGTKALKNVSFEVPKGAFLSVIGLSGSGKSTLLRCINRIHEPTAGSIFFEGQDITHINEKHLREVRKNIGMVFQHFNLIDRRSVLNNVLMGRLGQLNDHFLGGIFQKWPEEWIADAHEALKIVGIADKAYVRADGLSGGQKQRVAIARTLVQNPHLLLADEPVASLDPSTSYSVMNYLRDLNQKRNITVVCNLHFLSLVRDYSTHVIALRNGEKVFEGKPTDITEQWFKDIYGADAKEVEIN</sequence>
<dbReference type="GO" id="GO:0005524">
    <property type="term" value="F:ATP binding"/>
    <property type="evidence" value="ECO:0007669"/>
    <property type="project" value="UniProtKB-KW"/>
</dbReference>
<evidence type="ECO:0000256" key="4">
    <source>
        <dbReference type="ARBA" id="ARBA00022840"/>
    </source>
</evidence>
<evidence type="ECO:0000256" key="1">
    <source>
        <dbReference type="ARBA" id="ARBA00022448"/>
    </source>
</evidence>
<proteinExistence type="predicted"/>
<dbReference type="InterPro" id="IPR017871">
    <property type="entry name" value="ABC_transporter-like_CS"/>
</dbReference>
<dbReference type="InterPro" id="IPR012693">
    <property type="entry name" value="ABC_transpr_PhnC"/>
</dbReference>
<keyword evidence="1" id="KW-0813">Transport</keyword>
<protein>
    <submittedName>
        <fullName evidence="8">Phosphonate ABC transporter ATP-binding protein</fullName>
    </submittedName>
</protein>
<dbReference type="InterPro" id="IPR003439">
    <property type="entry name" value="ABC_transporter-like_ATP-bd"/>
</dbReference>
<dbReference type="RefSeq" id="WP_233231395.1">
    <property type="nucleotide sequence ID" value="NZ_CP017834.1"/>
</dbReference>
<keyword evidence="2" id="KW-1003">Cell membrane</keyword>
<dbReference type="PANTHER" id="PTHR43166">
    <property type="entry name" value="AMINO ACID IMPORT ATP-BINDING PROTEIN"/>
    <property type="match status" value="1"/>
</dbReference>
<dbReference type="CDD" id="cd03256">
    <property type="entry name" value="ABC_PhnC_transporter"/>
    <property type="match status" value="1"/>
</dbReference>
<gene>
    <name evidence="8" type="ORF">AXG55_05330</name>
</gene>
<evidence type="ECO:0000256" key="3">
    <source>
        <dbReference type="ARBA" id="ARBA00022741"/>
    </source>
</evidence>
<keyword evidence="3" id="KW-0547">Nucleotide-binding</keyword>
<dbReference type="InterPro" id="IPR050086">
    <property type="entry name" value="MetN_ABC_transporter-like"/>
</dbReference>
<evidence type="ECO:0000313" key="9">
    <source>
        <dbReference type="Proteomes" id="UP000184731"/>
    </source>
</evidence>
<dbReference type="SMART" id="SM00382">
    <property type="entry name" value="AAA"/>
    <property type="match status" value="1"/>
</dbReference>
<keyword evidence="5" id="KW-1278">Translocase</keyword>
<keyword evidence="4 8" id="KW-0067">ATP-binding</keyword>
<organism evidence="8 9">
    <name type="scientific">Silvanigrella aquatica</name>
    <dbReference type="NCBI Taxonomy" id="1915309"/>
    <lineage>
        <taxon>Bacteria</taxon>
        <taxon>Pseudomonadati</taxon>
        <taxon>Bdellovibrionota</taxon>
        <taxon>Oligoflexia</taxon>
        <taxon>Silvanigrellales</taxon>
        <taxon>Silvanigrellaceae</taxon>
        <taxon>Silvanigrella</taxon>
    </lineage>
</organism>